<feature type="non-terminal residue" evidence="2">
    <location>
        <position position="764"/>
    </location>
</feature>
<dbReference type="EMBL" id="MCFG01000381">
    <property type="protein sequence ID" value="ORX75048.1"/>
    <property type="molecule type" value="Genomic_DNA"/>
</dbReference>
<feature type="region of interest" description="Disordered" evidence="1">
    <location>
        <begin position="607"/>
        <end position="629"/>
    </location>
</feature>
<name>A0A1Y1WP31_9FUNG</name>
<evidence type="ECO:0000313" key="2">
    <source>
        <dbReference type="EMBL" id="ORX75048.1"/>
    </source>
</evidence>
<sequence length="764" mass="88492">MKLSLINNNSRISKDENFDFSKFLSQNSFFPPTPENKRTYRLYSKDDVDNKKCKKNNFSIFNRIEFLKETLIDVISKTEDSSSKNGNLSKDLETFNNNNNSSHINYTNNKFQYTQNSCNNLNDYNNTKNNFNNINDISTSHIINNRNNSYLSYISLNNNNILFQKNNKYHLFNNITEDRNSLLKKSFINSYNDQIERNSKFLTHLSGQNSITEKNSINNSFELDNSSYKNEDEFIDKSHSQSNKTFTNSSLTYDKSTFMSNKTYVNSSFDKSNCNMSTTSYKKVLGEINNILNSRSNILNKKENDDNTNNIDKSLDYISSSSPIHDYQISTMGYKLFPDNFDKTLTSNISNHFNNKKFDSFNYDGFIDEDNDPFNSKLSIINKENQDLFNYELSDIINNEDQNPFNSNSKLNIIDDDADDIDIFNVDEDQINQEPTKCHSTFSENLNFEEDNSNNENNYDEELSNIIEKGCESSFIDFKPYELYMNAFYSKNDIDISNSKDSDHQDKKDERNTILPKDVIGENLSNSSYTLSTSLSSFTDSSLGIKKANLDIQFTEDNQIKAEHIANMTPGTFFGQRSAPLGCLDGESLTPSQRPLYKYFTPQSELQQEYPLSDSDNSEDNSSIHNQDDFINSNTNIFNNINELSIFENKNTENDDIIKPIKIPRKKKQEKAKEKGKKSLKETLSKQKVSHQTLVFLSTVIKQTGFEQQKYFIDFGNVKINTRKCWNIILQCNIVKVINWQLTQEKTILEKKFTKDGNEFIQNH</sequence>
<keyword evidence="3" id="KW-1185">Reference proteome</keyword>
<accession>A0A1Y1WP31</accession>
<gene>
    <name evidence="2" type="ORF">BCR32DRAFT_297131</name>
</gene>
<dbReference type="AlphaFoldDB" id="A0A1Y1WP31"/>
<reference evidence="2 3" key="2">
    <citation type="submission" date="2016-08" db="EMBL/GenBank/DDBJ databases">
        <title>Pervasive Adenine N6-methylation of Active Genes in Fungi.</title>
        <authorList>
            <consortium name="DOE Joint Genome Institute"/>
            <person name="Mondo S.J."/>
            <person name="Dannebaum R.O."/>
            <person name="Kuo R.C."/>
            <person name="Labutti K."/>
            <person name="Haridas S."/>
            <person name="Kuo A."/>
            <person name="Salamov A."/>
            <person name="Ahrendt S.R."/>
            <person name="Lipzen A."/>
            <person name="Sullivan W."/>
            <person name="Andreopoulos W.B."/>
            <person name="Clum A."/>
            <person name="Lindquist E."/>
            <person name="Daum C."/>
            <person name="Ramamoorthy G.K."/>
            <person name="Gryganskyi A."/>
            <person name="Culley D."/>
            <person name="Magnuson J.K."/>
            <person name="James T.Y."/>
            <person name="O'Malley M.A."/>
            <person name="Stajich J.E."/>
            <person name="Spatafora J.W."/>
            <person name="Visel A."/>
            <person name="Grigoriev I.V."/>
        </authorList>
    </citation>
    <scope>NUCLEOTIDE SEQUENCE [LARGE SCALE GENOMIC DNA]</scope>
    <source>
        <strain evidence="2 3">S4</strain>
    </source>
</reference>
<evidence type="ECO:0000256" key="1">
    <source>
        <dbReference type="SAM" id="MobiDB-lite"/>
    </source>
</evidence>
<dbReference type="Proteomes" id="UP000193944">
    <property type="component" value="Unassembled WGS sequence"/>
</dbReference>
<dbReference type="OrthoDB" id="2160201at2759"/>
<organism evidence="2 3">
    <name type="scientific">Anaeromyces robustus</name>
    <dbReference type="NCBI Taxonomy" id="1754192"/>
    <lineage>
        <taxon>Eukaryota</taxon>
        <taxon>Fungi</taxon>
        <taxon>Fungi incertae sedis</taxon>
        <taxon>Chytridiomycota</taxon>
        <taxon>Chytridiomycota incertae sedis</taxon>
        <taxon>Neocallimastigomycetes</taxon>
        <taxon>Neocallimastigales</taxon>
        <taxon>Neocallimastigaceae</taxon>
        <taxon>Anaeromyces</taxon>
    </lineage>
</organism>
<reference evidence="2 3" key="1">
    <citation type="submission" date="2016-08" db="EMBL/GenBank/DDBJ databases">
        <title>A Parts List for Fungal Cellulosomes Revealed by Comparative Genomics.</title>
        <authorList>
            <consortium name="DOE Joint Genome Institute"/>
            <person name="Haitjema C.H."/>
            <person name="Gilmore S.P."/>
            <person name="Henske J.K."/>
            <person name="Solomon K.V."/>
            <person name="De Groot R."/>
            <person name="Kuo A."/>
            <person name="Mondo S.J."/>
            <person name="Salamov A.A."/>
            <person name="Labutti K."/>
            <person name="Zhao Z."/>
            <person name="Chiniquy J."/>
            <person name="Barry K."/>
            <person name="Brewer H.M."/>
            <person name="Purvine S.O."/>
            <person name="Wright A.T."/>
            <person name="Boxma B."/>
            <person name="Van Alen T."/>
            <person name="Hackstein J.H."/>
            <person name="Baker S.E."/>
            <person name="Grigoriev I.V."/>
            <person name="O'Malley M.A."/>
        </authorList>
    </citation>
    <scope>NUCLEOTIDE SEQUENCE [LARGE SCALE GENOMIC DNA]</scope>
    <source>
        <strain evidence="2 3">S4</strain>
    </source>
</reference>
<evidence type="ECO:0000313" key="3">
    <source>
        <dbReference type="Proteomes" id="UP000193944"/>
    </source>
</evidence>
<comment type="caution">
    <text evidence="2">The sequence shown here is derived from an EMBL/GenBank/DDBJ whole genome shotgun (WGS) entry which is preliminary data.</text>
</comment>
<protein>
    <submittedName>
        <fullName evidence="2">Uncharacterized protein</fullName>
    </submittedName>
</protein>
<proteinExistence type="predicted"/>